<feature type="domain" description="HepT-like" evidence="1">
    <location>
        <begin position="14"/>
        <end position="110"/>
    </location>
</feature>
<gene>
    <name evidence="2" type="ORF">SCARUB_02984</name>
</gene>
<dbReference type="InterPro" id="IPR048769">
    <property type="entry name" value="HepT-like_dom"/>
</dbReference>
<organism evidence="2 3">
    <name type="scientific">Candidatus Scalindua rubra</name>
    <dbReference type="NCBI Taxonomy" id="1872076"/>
    <lineage>
        <taxon>Bacteria</taxon>
        <taxon>Pseudomonadati</taxon>
        <taxon>Planctomycetota</taxon>
        <taxon>Candidatus Brocadiia</taxon>
        <taxon>Candidatus Brocadiales</taxon>
        <taxon>Candidatus Scalinduaceae</taxon>
        <taxon>Candidatus Scalindua</taxon>
    </lineage>
</organism>
<comment type="caution">
    <text evidence="2">The sequence shown here is derived from an EMBL/GenBank/DDBJ whole genome shotgun (WGS) entry which is preliminary data.</text>
</comment>
<accession>A0A1E3XA99</accession>
<evidence type="ECO:0000313" key="2">
    <source>
        <dbReference type="EMBL" id="ODS31904.1"/>
    </source>
</evidence>
<dbReference type="AlphaFoldDB" id="A0A1E3XA99"/>
<evidence type="ECO:0000313" key="3">
    <source>
        <dbReference type="Proteomes" id="UP000094056"/>
    </source>
</evidence>
<proteinExistence type="predicted"/>
<protein>
    <recommendedName>
        <fullName evidence="1">HepT-like domain-containing protein</fullName>
    </recommendedName>
</protein>
<dbReference type="Proteomes" id="UP000094056">
    <property type="component" value="Unassembled WGS sequence"/>
</dbReference>
<dbReference type="Gene3D" id="1.20.120.580">
    <property type="entry name" value="bsu32300-like"/>
    <property type="match status" value="1"/>
</dbReference>
<dbReference type="InterPro" id="IPR037038">
    <property type="entry name" value="HepT-like_sf"/>
</dbReference>
<evidence type="ECO:0000259" key="1">
    <source>
        <dbReference type="Pfam" id="PF20797"/>
    </source>
</evidence>
<name>A0A1E3XA99_9BACT</name>
<sequence>MARKERSVIELAATGTFLQNIYNGMENILKQVLRVKDIDVPKSDTWHKDLLNLSVSTGIISERLSDKLYEYLTFRHFFVHAYGFMLDEVQLEDLASSIPEVWSQFMEEIGKGF</sequence>
<dbReference type="EMBL" id="MAYW01000088">
    <property type="protein sequence ID" value="ODS31904.1"/>
    <property type="molecule type" value="Genomic_DNA"/>
</dbReference>
<reference evidence="2 3" key="1">
    <citation type="submission" date="2016-07" db="EMBL/GenBank/DDBJ databases">
        <title>Draft genome of Scalindua rubra, obtained from a brine-seawater interface in the Red Sea, sheds light on salt adaptation in anammox bacteria.</title>
        <authorList>
            <person name="Speth D.R."/>
            <person name="Lagkouvardos I."/>
            <person name="Wang Y."/>
            <person name="Qian P.-Y."/>
            <person name="Dutilh B.E."/>
            <person name="Jetten M.S."/>
        </authorList>
    </citation>
    <scope>NUCLEOTIDE SEQUENCE [LARGE SCALE GENOMIC DNA]</scope>
    <source>
        <strain evidence="2">BSI-1</strain>
    </source>
</reference>
<dbReference type="Pfam" id="PF20797">
    <property type="entry name" value="HepT-like_2"/>
    <property type="match status" value="1"/>
</dbReference>